<dbReference type="Gene3D" id="1.10.1780.10">
    <property type="entry name" value="Clp, N-terminal domain"/>
    <property type="match status" value="1"/>
</dbReference>
<name>A0AAE7NRY2_9BRAD</name>
<dbReference type="InterPro" id="IPR036628">
    <property type="entry name" value="Clp_N_dom_sf"/>
</dbReference>
<evidence type="ECO:0000259" key="3">
    <source>
        <dbReference type="PROSITE" id="PS51903"/>
    </source>
</evidence>
<evidence type="ECO:0000313" key="4">
    <source>
        <dbReference type="EMBL" id="QOZ70221.1"/>
    </source>
</evidence>
<organism evidence="4 5">
    <name type="scientific">Bradyrhizobium arachidis</name>
    <dbReference type="NCBI Taxonomy" id="858423"/>
    <lineage>
        <taxon>Bacteria</taxon>
        <taxon>Pseudomonadati</taxon>
        <taxon>Pseudomonadota</taxon>
        <taxon>Alphaproteobacteria</taxon>
        <taxon>Hyphomicrobiales</taxon>
        <taxon>Nitrobacteraceae</taxon>
        <taxon>Bradyrhizobium</taxon>
    </lineage>
</organism>
<dbReference type="Proteomes" id="UP000594015">
    <property type="component" value="Chromosome"/>
</dbReference>
<dbReference type="Pfam" id="PF02861">
    <property type="entry name" value="Clp_N"/>
    <property type="match status" value="1"/>
</dbReference>
<dbReference type="SUPFAM" id="SSF81923">
    <property type="entry name" value="Double Clp-N motif"/>
    <property type="match status" value="1"/>
</dbReference>
<dbReference type="Pfam" id="PF20066">
    <property type="entry name" value="Glyoxalase_8"/>
    <property type="match status" value="1"/>
</dbReference>
<dbReference type="PROSITE" id="PS51903">
    <property type="entry name" value="CLP_R"/>
    <property type="match status" value="1"/>
</dbReference>
<dbReference type="AlphaFoldDB" id="A0AAE7NRY2"/>
<dbReference type="InterPro" id="IPR045517">
    <property type="entry name" value="Glyoxalase_8"/>
</dbReference>
<sequence>MRDFRDAKAMAQTLRASLVSKGLKISVAESLELTAELFGLADWNTLAAAIRRGSSASEPASVQPPRASIKWPSEFTRELEQTLDRAITYATARKHEFATLEHLLLALLDDPDASGVMKANDVDLEALRRTTTAYVDDKLSTWVMIKDGRDTTPTVAFRRVVHRAQVRGLKRETSGLDVLTTMFGESASPAVWLLSEQGMTVERLESAPPRTN</sequence>
<dbReference type="InterPro" id="IPR004176">
    <property type="entry name" value="Clp_R_N"/>
</dbReference>
<evidence type="ECO:0000313" key="5">
    <source>
        <dbReference type="Proteomes" id="UP000594015"/>
    </source>
</evidence>
<comment type="similarity">
    <text evidence="1">Belongs to the ClpA/ClpB family.</text>
</comment>
<gene>
    <name evidence="4" type="ORF">WN72_30925</name>
</gene>
<evidence type="ECO:0000256" key="2">
    <source>
        <dbReference type="PROSITE-ProRule" id="PRU01251"/>
    </source>
</evidence>
<reference evidence="4 5" key="1">
    <citation type="submission" date="2018-06" db="EMBL/GenBank/DDBJ databases">
        <title>Comparative genomics of Bradyrhizobium nodulating Arachidis hypogaea.</title>
        <authorList>
            <person name="Li Y."/>
        </authorList>
    </citation>
    <scope>NUCLEOTIDE SEQUENCE [LARGE SCALE GENOMIC DNA]</scope>
    <source>
        <strain evidence="4 5">CCBAU 051107</strain>
    </source>
</reference>
<protein>
    <recommendedName>
        <fullName evidence="3">Clp R domain-containing protein</fullName>
    </recommendedName>
</protein>
<dbReference type="KEGG" id="barh:WN72_30925"/>
<evidence type="ECO:0000256" key="1">
    <source>
        <dbReference type="ARBA" id="ARBA00008675"/>
    </source>
</evidence>
<keyword evidence="2" id="KW-0677">Repeat</keyword>
<feature type="domain" description="Clp R" evidence="3">
    <location>
        <begin position="72"/>
        <end position="212"/>
    </location>
</feature>
<dbReference type="EMBL" id="CP030050">
    <property type="protein sequence ID" value="QOZ70221.1"/>
    <property type="molecule type" value="Genomic_DNA"/>
</dbReference>
<dbReference type="RefSeq" id="WP_092213662.1">
    <property type="nucleotide sequence ID" value="NZ_CP030050.1"/>
</dbReference>
<proteinExistence type="inferred from homology"/>
<accession>A0AAE7NRY2</accession>